<keyword evidence="2" id="KW-1133">Transmembrane helix</keyword>
<reference evidence="3 4" key="1">
    <citation type="submission" date="2015-02" db="EMBL/GenBank/DDBJ databases">
        <title>Draft genome sequences of ten Microbacterium spp. with emphasis on heavy metal contaminated environments.</title>
        <authorList>
            <person name="Corretto E."/>
        </authorList>
    </citation>
    <scope>NUCLEOTIDE SEQUENCE [LARGE SCALE GENOMIC DNA]</scope>
    <source>
        <strain evidence="3 4">DSM 12966</strain>
    </source>
</reference>
<accession>A0A0F0KJN7</accession>
<protein>
    <recommendedName>
        <fullName evidence="5">DUF4352 domain-containing protein</fullName>
    </recommendedName>
</protein>
<keyword evidence="2" id="KW-0812">Transmembrane</keyword>
<evidence type="ECO:0008006" key="5">
    <source>
        <dbReference type="Google" id="ProtNLM"/>
    </source>
</evidence>
<dbReference type="RefSeq" id="WP_156149295.1">
    <property type="nucleotide sequence ID" value="NZ_CP031425.1"/>
</dbReference>
<keyword evidence="1" id="KW-0732">Signal</keyword>
<dbReference type="AlphaFoldDB" id="A0A0F0KJN7"/>
<dbReference type="Gene3D" id="2.60.40.1240">
    <property type="match status" value="1"/>
</dbReference>
<dbReference type="InterPro" id="IPR029050">
    <property type="entry name" value="Immunoprotect_excell_Ig-like"/>
</dbReference>
<sequence length="232" mass="24102">MSMTGDHEGAGHDTAPPALSARAIIARWGRALLDVPRGIWIAAATAIAVLIVVGVTGGFTRATVHPPELGVGDEARMSTYAITVLGAEIATEIESEYLSADPGEKLLVMTTRMENLTDAPIGVGTTADRTATNMINIPGPLLELADATAADDSVSVWRADGSAGQVILQPGVPSQVTFAWTVPEEALSDGEVSLDVHEAEVRRGRVLISSTAVSWRAAEVGARITVAAEAAR</sequence>
<keyword evidence="2" id="KW-0472">Membrane</keyword>
<gene>
    <name evidence="3" type="ORF">RN50_01757</name>
</gene>
<keyword evidence="4" id="KW-1185">Reference proteome</keyword>
<organism evidence="3 4">
    <name type="scientific">Microbacterium foliorum</name>
    <dbReference type="NCBI Taxonomy" id="104336"/>
    <lineage>
        <taxon>Bacteria</taxon>
        <taxon>Bacillati</taxon>
        <taxon>Actinomycetota</taxon>
        <taxon>Actinomycetes</taxon>
        <taxon>Micrococcales</taxon>
        <taxon>Microbacteriaceae</taxon>
        <taxon>Microbacterium</taxon>
    </lineage>
</organism>
<evidence type="ECO:0000256" key="2">
    <source>
        <dbReference type="SAM" id="Phobius"/>
    </source>
</evidence>
<dbReference type="EMBL" id="JYIU01000041">
    <property type="protein sequence ID" value="KJL21073.1"/>
    <property type="molecule type" value="Genomic_DNA"/>
</dbReference>
<name>A0A0F0KJN7_9MICO</name>
<evidence type="ECO:0000256" key="1">
    <source>
        <dbReference type="ARBA" id="ARBA00022729"/>
    </source>
</evidence>
<dbReference type="GeneID" id="94445505"/>
<dbReference type="PATRIC" id="fig|104336.4.peg.1797"/>
<dbReference type="Proteomes" id="UP000033572">
    <property type="component" value="Unassembled WGS sequence"/>
</dbReference>
<proteinExistence type="predicted"/>
<feature type="transmembrane region" description="Helical" evidence="2">
    <location>
        <begin position="38"/>
        <end position="59"/>
    </location>
</feature>
<evidence type="ECO:0000313" key="4">
    <source>
        <dbReference type="Proteomes" id="UP000033572"/>
    </source>
</evidence>
<evidence type="ECO:0000313" key="3">
    <source>
        <dbReference type="EMBL" id="KJL21073.1"/>
    </source>
</evidence>
<comment type="caution">
    <text evidence="3">The sequence shown here is derived from an EMBL/GenBank/DDBJ whole genome shotgun (WGS) entry which is preliminary data.</text>
</comment>